<evidence type="ECO:0000313" key="10">
    <source>
        <dbReference type="EMBL" id="SNV80543.1"/>
    </source>
</evidence>
<dbReference type="Gene3D" id="3.40.50.620">
    <property type="entry name" value="HUPs"/>
    <property type="match status" value="1"/>
</dbReference>
<dbReference type="EMBL" id="LT906462">
    <property type="protein sequence ID" value="SNV80543.1"/>
    <property type="molecule type" value="Genomic_DNA"/>
</dbReference>
<dbReference type="GO" id="GO:0005524">
    <property type="term" value="F:ATP binding"/>
    <property type="evidence" value="ECO:0007669"/>
    <property type="project" value="UniProtKB-KW"/>
</dbReference>
<dbReference type="OrthoDB" id="9807403at2"/>
<dbReference type="GO" id="GO:0005737">
    <property type="term" value="C:cytoplasm"/>
    <property type="evidence" value="ECO:0007669"/>
    <property type="project" value="UniProtKB-SubCell"/>
</dbReference>
<keyword evidence="6" id="KW-0067">ATP-binding</keyword>
<evidence type="ECO:0000256" key="2">
    <source>
        <dbReference type="ARBA" id="ARBA00022490"/>
    </source>
</evidence>
<evidence type="ECO:0000256" key="4">
    <source>
        <dbReference type="ARBA" id="ARBA00022694"/>
    </source>
</evidence>
<organism evidence="10 11">
    <name type="scientific">Mammaliicoccus stepanovicii</name>
    <dbReference type="NCBI Taxonomy" id="643214"/>
    <lineage>
        <taxon>Bacteria</taxon>
        <taxon>Bacillati</taxon>
        <taxon>Bacillota</taxon>
        <taxon>Bacilli</taxon>
        <taxon>Bacillales</taxon>
        <taxon>Staphylococcaceae</taxon>
        <taxon>Mammaliicoccus</taxon>
    </lineage>
</organism>
<dbReference type="InterPro" id="IPR012094">
    <property type="entry name" value="tRNA_Ile_lys_synt"/>
</dbReference>
<dbReference type="KEGG" id="sste:SAMEA4384403_2368"/>
<dbReference type="InterPro" id="IPR014729">
    <property type="entry name" value="Rossmann-like_a/b/a_fold"/>
</dbReference>
<dbReference type="GO" id="GO:0006400">
    <property type="term" value="P:tRNA modification"/>
    <property type="evidence" value="ECO:0007669"/>
    <property type="project" value="UniProtKB-UniRule"/>
</dbReference>
<dbReference type="Proteomes" id="UP000242084">
    <property type="component" value="Chromosome 1"/>
</dbReference>
<keyword evidence="2 8" id="KW-0963">Cytoplasm</keyword>
<reference evidence="10 11" key="1">
    <citation type="submission" date="2017-06" db="EMBL/GenBank/DDBJ databases">
        <authorList>
            <consortium name="Pathogen Informatics"/>
        </authorList>
    </citation>
    <scope>NUCLEOTIDE SEQUENCE [LARGE SCALE GENOMIC DNA]</scope>
    <source>
        <strain evidence="10 11">NCTC13839</strain>
    </source>
</reference>
<keyword evidence="4 8" id="KW-0819">tRNA processing</keyword>
<dbReference type="SUPFAM" id="SSF52402">
    <property type="entry name" value="Adenine nucleotide alpha hydrolases-like"/>
    <property type="match status" value="1"/>
</dbReference>
<dbReference type="PANTHER" id="PTHR43033">
    <property type="entry name" value="TRNA(ILE)-LYSIDINE SYNTHASE-RELATED"/>
    <property type="match status" value="1"/>
</dbReference>
<dbReference type="SUPFAM" id="SSF56037">
    <property type="entry name" value="PheT/TilS domain"/>
    <property type="match status" value="1"/>
</dbReference>
<gene>
    <name evidence="8 10" type="primary">tilS</name>
    <name evidence="10" type="ORF">SAMEA4384403_02368</name>
</gene>
<dbReference type="SMART" id="SM00977">
    <property type="entry name" value="TilS_C"/>
    <property type="match status" value="1"/>
</dbReference>
<dbReference type="Pfam" id="PF11734">
    <property type="entry name" value="TilS_C"/>
    <property type="match status" value="1"/>
</dbReference>
<evidence type="ECO:0000259" key="9">
    <source>
        <dbReference type="SMART" id="SM00977"/>
    </source>
</evidence>
<sequence>MLKITWDEDEIIALAVSTGIDSMALLHMLNTTYRNTYRKLICLHVNHGLREASNEEAAFIKKYCEEHNIELYIKNLDLSEIVKQNKSIQEASRKYRYAWFDEMMTETSGDVLLTAHHIDDQKETIAYRLFSGRIGRASLGIEVEQTRQSYRIVRPLLHISKSEIAQYQQISGFEYYEDVTNKDTKYTRNYIRNEVLPTIQKREELSTNHLLDLNDWVDDARKLIKEQASQFIKNEVLLENEANIKRDVFNNLNQLVKVQVLDELVDKYVGRRFSMKAYQEWLSIFANDTKQSVIPVSDNWQFVVAYDKLLLCEEIEFDINSTFIEAFEQCVFDKWLIETKNIDKSLLVRTRLTGDRIQYYNRGNKHHKKVNRIMIDNKLDIHKRDTCPIIVNGKDIIAVGDIWMDSNFKNLLTITYIGDDFNERFD</sequence>
<comment type="function">
    <text evidence="8">Ligates lysine onto the cytidine present at position 34 of the AUA codon-specific tRNA(Ile) that contains the anticodon CAU, in an ATP-dependent manner. Cytidine is converted to lysidine, thus changing the amino acid specificity of the tRNA from methionine to isoleucine.</text>
</comment>
<feature type="domain" description="Lysidine-tRNA(Ile) synthetase C-terminal" evidence="9">
    <location>
        <begin position="346"/>
        <end position="421"/>
    </location>
</feature>
<dbReference type="InterPro" id="IPR012796">
    <property type="entry name" value="Lysidine-tRNA-synth_C"/>
</dbReference>
<dbReference type="RefSeq" id="WP_095089827.1">
    <property type="nucleotide sequence ID" value="NZ_BMDM01000012.1"/>
</dbReference>
<evidence type="ECO:0000256" key="1">
    <source>
        <dbReference type="ARBA" id="ARBA00004496"/>
    </source>
</evidence>
<dbReference type="AlphaFoldDB" id="A0A240ACB7"/>
<evidence type="ECO:0000256" key="6">
    <source>
        <dbReference type="ARBA" id="ARBA00022840"/>
    </source>
</evidence>
<comment type="catalytic activity">
    <reaction evidence="7 8">
        <text>cytidine(34) in tRNA(Ile2) + L-lysine + ATP = lysidine(34) in tRNA(Ile2) + AMP + diphosphate + H(+)</text>
        <dbReference type="Rhea" id="RHEA:43744"/>
        <dbReference type="Rhea" id="RHEA-COMP:10625"/>
        <dbReference type="Rhea" id="RHEA-COMP:10670"/>
        <dbReference type="ChEBI" id="CHEBI:15378"/>
        <dbReference type="ChEBI" id="CHEBI:30616"/>
        <dbReference type="ChEBI" id="CHEBI:32551"/>
        <dbReference type="ChEBI" id="CHEBI:33019"/>
        <dbReference type="ChEBI" id="CHEBI:82748"/>
        <dbReference type="ChEBI" id="CHEBI:83665"/>
        <dbReference type="ChEBI" id="CHEBI:456215"/>
        <dbReference type="EC" id="6.3.4.19"/>
    </reaction>
</comment>
<proteinExistence type="inferred from homology"/>
<evidence type="ECO:0000256" key="8">
    <source>
        <dbReference type="HAMAP-Rule" id="MF_01161"/>
    </source>
</evidence>
<comment type="caution">
    <text evidence="8">Lacks conserved residue(s) required for the propagation of feature annotation.</text>
</comment>
<dbReference type="EC" id="6.3.4.19" evidence="8"/>
<evidence type="ECO:0000313" key="11">
    <source>
        <dbReference type="Proteomes" id="UP000242084"/>
    </source>
</evidence>
<dbReference type="Pfam" id="PF01171">
    <property type="entry name" value="ATP_bind_3"/>
    <property type="match status" value="1"/>
</dbReference>
<comment type="subcellular location">
    <subcellularLocation>
        <location evidence="1 8">Cytoplasm</location>
    </subcellularLocation>
</comment>
<evidence type="ECO:0000256" key="5">
    <source>
        <dbReference type="ARBA" id="ARBA00022741"/>
    </source>
</evidence>
<name>A0A240ACB7_9STAP</name>
<evidence type="ECO:0000256" key="7">
    <source>
        <dbReference type="ARBA" id="ARBA00048539"/>
    </source>
</evidence>
<dbReference type="HAMAP" id="MF_01161">
    <property type="entry name" value="tRNA_Ile_lys_synt"/>
    <property type="match status" value="1"/>
</dbReference>
<dbReference type="CDD" id="cd01992">
    <property type="entry name" value="TilS_N"/>
    <property type="match status" value="1"/>
</dbReference>
<evidence type="ECO:0000256" key="3">
    <source>
        <dbReference type="ARBA" id="ARBA00022598"/>
    </source>
</evidence>
<dbReference type="InterPro" id="IPR012795">
    <property type="entry name" value="tRNA_Ile_lys_synt_N"/>
</dbReference>
<keyword evidence="5" id="KW-0547">Nucleotide-binding</keyword>
<dbReference type="NCBIfam" id="TIGR02433">
    <property type="entry name" value="lysidine_TilS_C"/>
    <property type="match status" value="1"/>
</dbReference>
<accession>A0A240ACB7</accession>
<dbReference type="GO" id="GO:0032267">
    <property type="term" value="F:tRNA(Ile)-lysidine synthase activity"/>
    <property type="evidence" value="ECO:0007669"/>
    <property type="project" value="UniProtKB-EC"/>
</dbReference>
<dbReference type="NCBIfam" id="TIGR02432">
    <property type="entry name" value="lysidine_TilS_N"/>
    <property type="match status" value="1"/>
</dbReference>
<keyword evidence="11" id="KW-1185">Reference proteome</keyword>
<dbReference type="InterPro" id="IPR011063">
    <property type="entry name" value="TilS/TtcA_N"/>
</dbReference>
<protein>
    <recommendedName>
        <fullName evidence="8">tRNA(Ile)-lysidine synthase</fullName>
        <ecNumber evidence="8">6.3.4.19</ecNumber>
    </recommendedName>
    <alternativeName>
        <fullName evidence="8">tRNA(Ile)-2-lysyl-cytidine synthase</fullName>
    </alternativeName>
    <alternativeName>
        <fullName evidence="8">tRNA(Ile)-lysidine synthetase</fullName>
    </alternativeName>
</protein>
<dbReference type="PANTHER" id="PTHR43033:SF1">
    <property type="entry name" value="TRNA(ILE)-LYSIDINE SYNTHASE-RELATED"/>
    <property type="match status" value="1"/>
</dbReference>
<keyword evidence="3 8" id="KW-0436">Ligase</keyword>
<comment type="similarity">
    <text evidence="8">Belongs to the tRNA(Ile)-lysidine synthase family.</text>
</comment>